<dbReference type="Gene3D" id="3.20.20.80">
    <property type="entry name" value="Glycosidases"/>
    <property type="match status" value="1"/>
</dbReference>
<dbReference type="Proteomes" id="UP001154322">
    <property type="component" value="Unassembled WGS sequence"/>
</dbReference>
<sequence length="46" mass="5177">MGTLPNPDDLRDMLAQVMRLLAEQGLADKELILTEWNSTAYQGIDE</sequence>
<organism evidence="1 2">
    <name type="scientific">Paenibacillus melissococcoides</name>
    <dbReference type="NCBI Taxonomy" id="2912268"/>
    <lineage>
        <taxon>Bacteria</taxon>
        <taxon>Bacillati</taxon>
        <taxon>Bacillota</taxon>
        <taxon>Bacilli</taxon>
        <taxon>Bacillales</taxon>
        <taxon>Paenibacillaceae</taxon>
        <taxon>Paenibacillus</taxon>
    </lineage>
</organism>
<name>A0ABN8U6C3_9BACL</name>
<evidence type="ECO:0000313" key="2">
    <source>
        <dbReference type="Proteomes" id="UP001154322"/>
    </source>
</evidence>
<evidence type="ECO:0000313" key="1">
    <source>
        <dbReference type="EMBL" id="CAH8245846.1"/>
    </source>
</evidence>
<dbReference type="EMBL" id="CALYLO010000004">
    <property type="protein sequence ID" value="CAH8245846.1"/>
    <property type="molecule type" value="Genomic_DNA"/>
</dbReference>
<dbReference type="RefSeq" id="WP_213430740.1">
    <property type="nucleotide sequence ID" value="NZ_AP031286.1"/>
</dbReference>
<gene>
    <name evidence="1" type="ORF">WJ0W_003081</name>
</gene>
<reference evidence="1" key="1">
    <citation type="submission" date="2022-06" db="EMBL/GenBank/DDBJ databases">
        <authorList>
            <person name="Dietemann V."/>
            <person name="Ory F."/>
            <person name="Dainat B."/>
            <person name="Oberhansli S."/>
        </authorList>
    </citation>
    <scope>NUCLEOTIDE SEQUENCE</scope>
    <source>
        <strain evidence="1">Ena-SAMPLE-TAB-26-04-2022-14:26:32:270-5432</strain>
    </source>
</reference>
<proteinExistence type="predicted"/>
<comment type="caution">
    <text evidence="1">The sequence shown here is derived from an EMBL/GenBank/DDBJ whole genome shotgun (WGS) entry which is preliminary data.</text>
</comment>
<keyword evidence="2" id="KW-1185">Reference proteome</keyword>
<protein>
    <submittedName>
        <fullName evidence="1">Uncharacterized protein</fullName>
    </submittedName>
</protein>
<accession>A0ABN8U6C3</accession>